<sequence>MSGGFVHIYKVVRNFLFSWLNREFLIFLFFLALSGLFWLLMALNETYEAEIPIAVRIVNVPKNVVLTTDSADTLHVTVRDKGFTIATYLYSDRIRPVLINFNQFANKATERGSVTTSDLQRLIYPQLFASSKIVMIKPDKFVFYFNYGLSKRIPVRLRGRVLPSRSYYLANTKIWPQNVLVYASKKTLDSIHYIYTEELNLTNVEDTVVRNITLKKIPGVKLIPPSVKVSFYPDVLTEELVEVPIQAINMPQGKVLRTFPSKVRVRFTVGASKFRMVKPEMFTVVVDYHELESRASEKCQLHIRAFPNIVSGVKLDIEAVDYLIEQQ</sequence>
<organism evidence="2 3">
    <name type="scientific">Prevotella illustrans</name>
    <dbReference type="NCBI Taxonomy" id="2800387"/>
    <lineage>
        <taxon>Bacteria</taxon>
        <taxon>Pseudomonadati</taxon>
        <taxon>Bacteroidota</taxon>
        <taxon>Bacteroidia</taxon>
        <taxon>Bacteroidales</taxon>
        <taxon>Prevotellaceae</taxon>
        <taxon>Prevotella</taxon>
    </lineage>
</organism>
<accession>A0ABS3M6W9</accession>
<evidence type="ECO:0000313" key="3">
    <source>
        <dbReference type="Proteomes" id="UP000664265"/>
    </source>
</evidence>
<name>A0ABS3M6W9_9BACT</name>
<dbReference type="Gene3D" id="2.170.120.40">
    <property type="entry name" value="YbbR-like domain"/>
    <property type="match status" value="1"/>
</dbReference>
<dbReference type="Pfam" id="PF07949">
    <property type="entry name" value="YbbR"/>
    <property type="match status" value="1"/>
</dbReference>
<keyword evidence="1" id="KW-0812">Transmembrane</keyword>
<keyword evidence="1" id="KW-1133">Transmembrane helix</keyword>
<dbReference type="Gene3D" id="2.170.120.30">
    <property type="match status" value="1"/>
</dbReference>
<keyword evidence="3" id="KW-1185">Reference proteome</keyword>
<dbReference type="InterPro" id="IPR012505">
    <property type="entry name" value="YbbR"/>
</dbReference>
<dbReference type="Proteomes" id="UP000664265">
    <property type="component" value="Unassembled WGS sequence"/>
</dbReference>
<evidence type="ECO:0000256" key="1">
    <source>
        <dbReference type="SAM" id="Phobius"/>
    </source>
</evidence>
<feature type="transmembrane region" description="Helical" evidence="1">
    <location>
        <begin position="24"/>
        <end position="43"/>
    </location>
</feature>
<reference evidence="2 3" key="1">
    <citation type="submission" date="2021-01" db="EMBL/GenBank/DDBJ databases">
        <title>Prevotella A2931 sp. nov.</title>
        <authorList>
            <person name="Buhl M."/>
            <person name="Oberhettinger P."/>
        </authorList>
    </citation>
    <scope>NUCLEOTIDE SEQUENCE [LARGE SCALE GENOMIC DNA]</scope>
    <source>
        <strain evidence="2 3">A2931</strain>
    </source>
</reference>
<protein>
    <submittedName>
        <fullName evidence="2">YbbR-like domain-containing protein</fullName>
    </submittedName>
</protein>
<gene>
    <name evidence="2" type="ORF">JHU38_09055</name>
</gene>
<evidence type="ECO:0000313" key="2">
    <source>
        <dbReference type="EMBL" id="MBO1363915.1"/>
    </source>
</evidence>
<proteinExistence type="predicted"/>
<dbReference type="EMBL" id="JAERMS010000030">
    <property type="protein sequence ID" value="MBO1363915.1"/>
    <property type="molecule type" value="Genomic_DNA"/>
</dbReference>
<keyword evidence="1" id="KW-0472">Membrane</keyword>
<dbReference type="PANTHER" id="PTHR37804">
    <property type="entry name" value="CDAA REGULATORY PROTEIN CDAR"/>
    <property type="match status" value="1"/>
</dbReference>
<dbReference type="PANTHER" id="PTHR37804:SF1">
    <property type="entry name" value="CDAA REGULATORY PROTEIN CDAR"/>
    <property type="match status" value="1"/>
</dbReference>
<dbReference type="InterPro" id="IPR053154">
    <property type="entry name" value="c-di-AMP_regulator"/>
</dbReference>
<comment type="caution">
    <text evidence="2">The sequence shown here is derived from an EMBL/GenBank/DDBJ whole genome shotgun (WGS) entry which is preliminary data.</text>
</comment>